<dbReference type="Proteomes" id="UP001150904">
    <property type="component" value="Unassembled WGS sequence"/>
</dbReference>
<reference evidence="1" key="1">
    <citation type="submission" date="2022-12" db="EMBL/GenBank/DDBJ databases">
        <authorList>
            <person name="Petersen C."/>
        </authorList>
    </citation>
    <scope>NUCLEOTIDE SEQUENCE</scope>
    <source>
        <strain evidence="1">IBT 15544</strain>
    </source>
</reference>
<dbReference type="AlphaFoldDB" id="A0A9W9NB64"/>
<dbReference type="GO" id="GO:0005829">
    <property type="term" value="C:cytosol"/>
    <property type="evidence" value="ECO:0007669"/>
    <property type="project" value="TreeGrafter"/>
</dbReference>
<dbReference type="PANTHER" id="PTHR48100">
    <property type="entry name" value="BROAD-SPECIFICITY PHOSPHATASE YOR283W-RELATED"/>
    <property type="match status" value="1"/>
</dbReference>
<dbReference type="Gene3D" id="3.40.50.1240">
    <property type="entry name" value="Phosphoglycerate mutase-like"/>
    <property type="match status" value="2"/>
</dbReference>
<dbReference type="PANTHER" id="PTHR48100:SF44">
    <property type="entry name" value="PHOSPHATASE C1620.13-RELATED"/>
    <property type="match status" value="1"/>
</dbReference>
<organism evidence="1 2">
    <name type="scientific">Penicillium cinerascens</name>
    <dbReference type="NCBI Taxonomy" id="70096"/>
    <lineage>
        <taxon>Eukaryota</taxon>
        <taxon>Fungi</taxon>
        <taxon>Dikarya</taxon>
        <taxon>Ascomycota</taxon>
        <taxon>Pezizomycotina</taxon>
        <taxon>Eurotiomycetes</taxon>
        <taxon>Eurotiomycetidae</taxon>
        <taxon>Eurotiales</taxon>
        <taxon>Aspergillaceae</taxon>
        <taxon>Penicillium</taxon>
    </lineage>
</organism>
<dbReference type="SUPFAM" id="SSF53254">
    <property type="entry name" value="Phosphoglycerate mutase-like"/>
    <property type="match status" value="1"/>
</dbReference>
<comment type="caution">
    <text evidence="1">The sequence shown here is derived from an EMBL/GenBank/DDBJ whole genome shotgun (WGS) entry which is preliminary data.</text>
</comment>
<keyword evidence="2" id="KW-1185">Reference proteome</keyword>
<dbReference type="InterPro" id="IPR050275">
    <property type="entry name" value="PGM_Phosphatase"/>
</dbReference>
<reference evidence="1" key="2">
    <citation type="journal article" date="2023" name="IMA Fungus">
        <title>Comparative genomic study of the Penicillium genus elucidates a diverse pangenome and 15 lateral gene transfer events.</title>
        <authorList>
            <person name="Petersen C."/>
            <person name="Sorensen T."/>
            <person name="Nielsen M.R."/>
            <person name="Sondergaard T.E."/>
            <person name="Sorensen J.L."/>
            <person name="Fitzpatrick D.A."/>
            <person name="Frisvad J.C."/>
            <person name="Nielsen K.L."/>
        </authorList>
    </citation>
    <scope>NUCLEOTIDE SEQUENCE</scope>
    <source>
        <strain evidence="1">IBT 15544</strain>
    </source>
</reference>
<gene>
    <name evidence="1" type="ORF">N7498_003006</name>
</gene>
<dbReference type="OrthoDB" id="354304at2759"/>
<protein>
    <recommendedName>
        <fullName evidence="3">Phosphoglycerate mutase family protein</fullName>
    </recommendedName>
</protein>
<dbReference type="Pfam" id="PF00300">
    <property type="entry name" value="His_Phos_1"/>
    <property type="match status" value="1"/>
</dbReference>
<sequence length="270" mass="30072">MKLFLIRHAECQHNVGQALNTGNVGLTPLGREQAKRLARHFRDRPICFNRVLSSDLSRATVTAQVICRYQLRSGPPLEPFQTAKLREQCFGCGSVPVAPERIESINSMKMRINGFLRDQVLPLMADRTTSSDAVIGVVAHGMILQVLWSCLSDIFGSQSFHLAHAASTADYMHPVWSNTGVMELDIRPGGPPREMVLANAVHMNVDPPWLMKARPPTPLGGSPPLIGWSVTILAVNSTLHLERNEMCEARQCVRHPPMDEFYRLMGLLEM</sequence>
<dbReference type="InterPro" id="IPR013078">
    <property type="entry name" value="His_Pase_superF_clade-1"/>
</dbReference>
<name>A0A9W9NB64_9EURO</name>
<dbReference type="GeneID" id="83177369"/>
<evidence type="ECO:0000313" key="2">
    <source>
        <dbReference type="Proteomes" id="UP001150904"/>
    </source>
</evidence>
<dbReference type="GO" id="GO:0016791">
    <property type="term" value="F:phosphatase activity"/>
    <property type="evidence" value="ECO:0007669"/>
    <property type="project" value="TreeGrafter"/>
</dbReference>
<evidence type="ECO:0008006" key="3">
    <source>
        <dbReference type="Google" id="ProtNLM"/>
    </source>
</evidence>
<proteinExistence type="predicted"/>
<dbReference type="SMART" id="SM00855">
    <property type="entry name" value="PGAM"/>
    <property type="match status" value="1"/>
</dbReference>
<dbReference type="InterPro" id="IPR029033">
    <property type="entry name" value="His_PPase_superfam"/>
</dbReference>
<dbReference type="CDD" id="cd07067">
    <property type="entry name" value="HP_PGM_like"/>
    <property type="match status" value="1"/>
</dbReference>
<dbReference type="RefSeq" id="XP_058312412.1">
    <property type="nucleotide sequence ID" value="XM_058450068.1"/>
</dbReference>
<dbReference type="EMBL" id="JAPQKR010000005">
    <property type="protein sequence ID" value="KAJ5216599.1"/>
    <property type="molecule type" value="Genomic_DNA"/>
</dbReference>
<accession>A0A9W9NB64</accession>
<evidence type="ECO:0000313" key="1">
    <source>
        <dbReference type="EMBL" id="KAJ5216599.1"/>
    </source>
</evidence>